<dbReference type="InterPro" id="IPR049468">
    <property type="entry name" value="Restrct_endonuc-II-like_dom"/>
</dbReference>
<dbReference type="Pfam" id="PF18741">
    <property type="entry name" value="MTES_1575"/>
    <property type="match status" value="1"/>
</dbReference>
<keyword evidence="4" id="KW-1185">Reference proteome</keyword>
<accession>H5TGS1</accession>
<dbReference type="InterPro" id="IPR011335">
    <property type="entry name" value="Restrct_endonuc-II-like"/>
</dbReference>
<organism evidence="3 4">
    <name type="scientific">Gordonia otitidis (strain DSM 44809 / CCUG 52243 / JCM 12355 / NBRC 100426 / IFM 10032)</name>
    <dbReference type="NCBI Taxonomy" id="1108044"/>
    <lineage>
        <taxon>Bacteria</taxon>
        <taxon>Bacillati</taxon>
        <taxon>Actinomycetota</taxon>
        <taxon>Actinomycetes</taxon>
        <taxon>Mycobacteriales</taxon>
        <taxon>Gordoniaceae</taxon>
        <taxon>Gordonia</taxon>
    </lineage>
</organism>
<evidence type="ECO:0000313" key="4">
    <source>
        <dbReference type="Proteomes" id="UP000005038"/>
    </source>
</evidence>
<dbReference type="Pfam" id="PF13338">
    <property type="entry name" value="AbiEi_4"/>
    <property type="match status" value="1"/>
</dbReference>
<name>H5TGS1_GORO1</name>
<evidence type="ECO:0008006" key="5">
    <source>
        <dbReference type="Google" id="ProtNLM"/>
    </source>
</evidence>
<dbReference type="STRING" id="1108044.GOOTI_023_00230"/>
<dbReference type="InterPro" id="IPR025159">
    <property type="entry name" value="AbiEi_N"/>
</dbReference>
<protein>
    <recommendedName>
        <fullName evidence="5">DUF559 domain-containing protein</fullName>
    </recommendedName>
</protein>
<comment type="caution">
    <text evidence="3">The sequence shown here is derived from an EMBL/GenBank/DDBJ whole genome shotgun (WGS) entry which is preliminary data.</text>
</comment>
<evidence type="ECO:0000259" key="2">
    <source>
        <dbReference type="Pfam" id="PF18741"/>
    </source>
</evidence>
<evidence type="ECO:0000313" key="3">
    <source>
        <dbReference type="EMBL" id="GAB32679.1"/>
    </source>
</evidence>
<feature type="domain" description="AbiEi antitoxin N-terminal" evidence="1">
    <location>
        <begin position="31"/>
        <end position="78"/>
    </location>
</feature>
<reference evidence="3" key="1">
    <citation type="submission" date="2012-02" db="EMBL/GenBank/DDBJ databases">
        <title>Whole genome shotgun sequence of Gordonia otitidis NBRC 100426.</title>
        <authorList>
            <person name="Yoshida I."/>
            <person name="Hosoyama A."/>
            <person name="Tsuchikane K."/>
            <person name="Katsumata H."/>
            <person name="Yamazaki S."/>
            <person name="Fujita N."/>
        </authorList>
    </citation>
    <scope>NUCLEOTIDE SEQUENCE [LARGE SCALE GENOMIC DNA]</scope>
    <source>
        <strain evidence="3">NBRC 100426</strain>
    </source>
</reference>
<dbReference type="EMBL" id="BAFB01000023">
    <property type="protein sequence ID" value="GAB32679.1"/>
    <property type="molecule type" value="Genomic_DNA"/>
</dbReference>
<feature type="domain" description="Restriction endonuclease type II-like" evidence="2">
    <location>
        <begin position="239"/>
        <end position="313"/>
    </location>
</feature>
<dbReference type="SUPFAM" id="SSF52980">
    <property type="entry name" value="Restriction endonuclease-like"/>
    <property type="match status" value="1"/>
</dbReference>
<dbReference type="Gene3D" id="3.40.960.10">
    <property type="entry name" value="VSR Endonuclease"/>
    <property type="match status" value="1"/>
</dbReference>
<gene>
    <name evidence="3" type="ORF">GOOTI_023_00230</name>
</gene>
<proteinExistence type="predicted"/>
<evidence type="ECO:0000259" key="1">
    <source>
        <dbReference type="Pfam" id="PF13338"/>
    </source>
</evidence>
<sequence length="318" mass="34351">MEMLHSVARGVTSRPGRRNQFGAARVQVRMDISELSVRRDGVFSAAEARACGLSTSAISRRVVSGAWREAAPGVYLVAGHARGARAQARIAVLSVHRDAVLGGAAAAWWLGLCHDEPRKHLVFTRTRGRARRSSATAVSRYRRLDDVDIVVREGLRTTSTDLTVLEAAVVLGLSFMDSALLSGRVTLDSLDAAHARYPGRHGAPLVRGYLDLLADGTRSAAERVMTSILDGAGITGWVANLPEGGYVIDVAFPAAKLAVEVDGFAYHRDAKAFQHDRTRRNALTARGWTVLNFTWADLIERPDHVINLIAAALDRSAA</sequence>
<dbReference type="AlphaFoldDB" id="H5TGS1"/>
<dbReference type="Proteomes" id="UP000005038">
    <property type="component" value="Unassembled WGS sequence"/>
</dbReference>